<evidence type="ECO:0000313" key="9">
    <source>
        <dbReference type="EMBL" id="QDE41518.1"/>
    </source>
</evidence>
<organism evidence="9 10">
    <name type="scientific">Luteibacter pinisoli</name>
    <dbReference type="NCBI Taxonomy" id="2589080"/>
    <lineage>
        <taxon>Bacteria</taxon>
        <taxon>Pseudomonadati</taxon>
        <taxon>Pseudomonadota</taxon>
        <taxon>Gammaproteobacteria</taxon>
        <taxon>Lysobacterales</taxon>
        <taxon>Rhodanobacteraceae</taxon>
        <taxon>Luteibacter</taxon>
    </lineage>
</organism>
<name>A0A4Y5ZBU2_9GAMM</name>
<protein>
    <submittedName>
        <fullName evidence="9">FtsX-like permease family protein</fullName>
    </submittedName>
</protein>
<dbReference type="PANTHER" id="PTHR30572:SF15">
    <property type="entry name" value="ABC TRANSPORTER PERMEASE"/>
    <property type="match status" value="1"/>
</dbReference>
<dbReference type="Proteomes" id="UP000316093">
    <property type="component" value="Chromosome"/>
</dbReference>
<gene>
    <name evidence="9" type="ORF">FIV34_02975</name>
</gene>
<evidence type="ECO:0000256" key="2">
    <source>
        <dbReference type="ARBA" id="ARBA00022475"/>
    </source>
</evidence>
<dbReference type="InterPro" id="IPR003838">
    <property type="entry name" value="ABC3_permease_C"/>
</dbReference>
<dbReference type="Pfam" id="PF02687">
    <property type="entry name" value="FtsX"/>
    <property type="match status" value="1"/>
</dbReference>
<accession>A0A4Y5ZBU2</accession>
<sequence length="437" mass="46278">MKKFLRGVLLLAIIIAFLVAWSALPWQGIVVLAVLLAVWMTVTRRGRQTWQVTRVGLSTVTQRLGSSSVVVVGIAGVVGVLVAMLAMSEGFAETLRASGNDHTAIVLRGGSQAELNSILDRDSANVVMQAPGVKKGAEGRPIASGELVVVANLPRKGDPNSDSNVPIRGVSNDVWALRDNVKIIEGRAFKPGLREVIVGKGAKGQFEGLDVGKSIRLAGQTWTVVGVFASHDALESELWGDTQSVASAYRRGSSVQSVTVLLDSPRAYDQFKASLAADPRLKVDVSTTEAYFGKQSEALTKTLRIVGITVGIIMAIGAVFGALNTMFAAIQARAREIATLRAIGFRGVPVVVSVLLETMLLALLGGILGAGIVWLIFHNYTASTLGANFSQVVFQFQVGPALLWTGLKWALAIGFIGGLFPALRAATVPVTTALREL</sequence>
<dbReference type="AlphaFoldDB" id="A0A4Y5ZBU2"/>
<keyword evidence="3 6" id="KW-0812">Transmembrane</keyword>
<dbReference type="Pfam" id="PF12704">
    <property type="entry name" value="MacB_PCD"/>
    <property type="match status" value="1"/>
</dbReference>
<proteinExistence type="predicted"/>
<feature type="transmembrane region" description="Helical" evidence="6">
    <location>
        <begin position="7"/>
        <end position="23"/>
    </location>
</feature>
<keyword evidence="4 6" id="KW-1133">Transmembrane helix</keyword>
<evidence type="ECO:0000259" key="8">
    <source>
        <dbReference type="Pfam" id="PF12704"/>
    </source>
</evidence>
<keyword evidence="2" id="KW-1003">Cell membrane</keyword>
<dbReference type="GO" id="GO:0022857">
    <property type="term" value="F:transmembrane transporter activity"/>
    <property type="evidence" value="ECO:0007669"/>
    <property type="project" value="TreeGrafter"/>
</dbReference>
<dbReference type="InterPro" id="IPR025857">
    <property type="entry name" value="MacB_PCD"/>
</dbReference>
<feature type="transmembrane region" description="Helical" evidence="6">
    <location>
        <begin position="305"/>
        <end position="330"/>
    </location>
</feature>
<keyword evidence="10" id="KW-1185">Reference proteome</keyword>
<evidence type="ECO:0000256" key="3">
    <source>
        <dbReference type="ARBA" id="ARBA00022692"/>
    </source>
</evidence>
<feature type="transmembrane region" description="Helical" evidence="6">
    <location>
        <begin position="67"/>
        <end position="87"/>
    </location>
</feature>
<evidence type="ECO:0000256" key="4">
    <source>
        <dbReference type="ARBA" id="ARBA00022989"/>
    </source>
</evidence>
<feature type="domain" description="ABC3 transporter permease C-terminal" evidence="7">
    <location>
        <begin position="309"/>
        <end position="428"/>
    </location>
</feature>
<dbReference type="PANTHER" id="PTHR30572">
    <property type="entry name" value="MEMBRANE COMPONENT OF TRANSPORTER-RELATED"/>
    <property type="match status" value="1"/>
</dbReference>
<dbReference type="EMBL" id="CP041046">
    <property type="protein sequence ID" value="QDE41518.1"/>
    <property type="molecule type" value="Genomic_DNA"/>
</dbReference>
<evidence type="ECO:0000313" key="10">
    <source>
        <dbReference type="Proteomes" id="UP000316093"/>
    </source>
</evidence>
<evidence type="ECO:0000256" key="1">
    <source>
        <dbReference type="ARBA" id="ARBA00004651"/>
    </source>
</evidence>
<dbReference type="GO" id="GO:0005886">
    <property type="term" value="C:plasma membrane"/>
    <property type="evidence" value="ECO:0007669"/>
    <property type="project" value="UniProtKB-SubCell"/>
</dbReference>
<dbReference type="InterPro" id="IPR050250">
    <property type="entry name" value="Macrolide_Exporter_MacB"/>
</dbReference>
<keyword evidence="5 6" id="KW-0472">Membrane</keyword>
<feature type="transmembrane region" description="Helical" evidence="6">
    <location>
        <begin position="409"/>
        <end position="434"/>
    </location>
</feature>
<dbReference type="OrthoDB" id="241967at2"/>
<reference evidence="9 10" key="1">
    <citation type="submission" date="2019-06" db="EMBL/GenBank/DDBJ databases">
        <title>A complete genome sequence for Luteibacter pinisoli MAH-14.</title>
        <authorList>
            <person name="Baltrus D.A."/>
        </authorList>
    </citation>
    <scope>NUCLEOTIDE SEQUENCE [LARGE SCALE GENOMIC DNA]</scope>
    <source>
        <strain evidence="9 10">MAH-14</strain>
    </source>
</reference>
<feature type="transmembrane region" description="Helical" evidence="6">
    <location>
        <begin position="29"/>
        <end position="46"/>
    </location>
</feature>
<evidence type="ECO:0000259" key="7">
    <source>
        <dbReference type="Pfam" id="PF02687"/>
    </source>
</evidence>
<feature type="domain" description="MacB-like periplasmic core" evidence="8">
    <location>
        <begin position="70"/>
        <end position="276"/>
    </location>
</feature>
<feature type="transmembrane region" description="Helical" evidence="6">
    <location>
        <begin position="350"/>
        <end position="377"/>
    </location>
</feature>
<comment type="subcellular location">
    <subcellularLocation>
        <location evidence="1">Cell membrane</location>
        <topology evidence="1">Multi-pass membrane protein</topology>
    </subcellularLocation>
</comment>
<evidence type="ECO:0000256" key="6">
    <source>
        <dbReference type="SAM" id="Phobius"/>
    </source>
</evidence>
<evidence type="ECO:0000256" key="5">
    <source>
        <dbReference type="ARBA" id="ARBA00023136"/>
    </source>
</evidence>
<dbReference type="KEGG" id="lpy:FIV34_02975"/>